<organism evidence="1 2">
    <name type="scientific">Effusibacillus dendaii</name>
    <dbReference type="NCBI Taxonomy" id="2743772"/>
    <lineage>
        <taxon>Bacteria</taxon>
        <taxon>Bacillati</taxon>
        <taxon>Bacillota</taxon>
        <taxon>Bacilli</taxon>
        <taxon>Bacillales</taxon>
        <taxon>Alicyclobacillaceae</taxon>
        <taxon>Effusibacillus</taxon>
    </lineage>
</organism>
<dbReference type="Proteomes" id="UP000593802">
    <property type="component" value="Chromosome"/>
</dbReference>
<dbReference type="AlphaFoldDB" id="A0A7I8DAE4"/>
<proteinExistence type="predicted"/>
<dbReference type="RefSeq" id="WP_200759990.1">
    <property type="nucleotide sequence ID" value="NZ_AP023366.1"/>
</dbReference>
<keyword evidence="2" id="KW-1185">Reference proteome</keyword>
<dbReference type="EMBL" id="AP023366">
    <property type="protein sequence ID" value="BCJ85929.1"/>
    <property type="molecule type" value="Genomic_DNA"/>
</dbReference>
<dbReference type="InterPro" id="IPR014198">
    <property type="entry name" value="Spore_III_AB"/>
</dbReference>
<dbReference type="Pfam" id="PF09548">
    <property type="entry name" value="Spore_III_AB"/>
    <property type="match status" value="1"/>
</dbReference>
<evidence type="ECO:0000313" key="2">
    <source>
        <dbReference type="Proteomes" id="UP000593802"/>
    </source>
</evidence>
<evidence type="ECO:0000313" key="1">
    <source>
        <dbReference type="EMBL" id="BCJ85929.1"/>
    </source>
</evidence>
<protein>
    <submittedName>
        <fullName evidence="1">Stage III sporulation protein AB</fullName>
    </submittedName>
</protein>
<dbReference type="PIRSF" id="PIRSF021435">
    <property type="entry name" value="SpoIIIAB"/>
    <property type="match status" value="1"/>
</dbReference>
<accession>A0A7I8DAE4</accession>
<gene>
    <name evidence="1" type="ORF">skT53_09140</name>
</gene>
<reference evidence="1 2" key="1">
    <citation type="submission" date="2020-08" db="EMBL/GenBank/DDBJ databases">
        <title>Complete Genome Sequence of Effusibacillus dendaii Strain skT53, Isolated from Farmland soil.</title>
        <authorList>
            <person name="Konishi T."/>
            <person name="Kawasaki H."/>
        </authorList>
    </citation>
    <scope>NUCLEOTIDE SEQUENCE [LARGE SCALE GENOMIC DNA]</scope>
    <source>
        <strain evidence="2">skT53</strain>
    </source>
</reference>
<sequence>MIKLIGSTLVILAATGFGLWRAGFYHERAKELQQLITALQMLETEIFYGATPLPEAFCRIGERIAGKIGLLLTESGQGLIHGDGRSAGRIFQENLLSFASKLHLKPQDFEILTALGHTLGNSDRTDQIKHIQLACTRLEAEASIAKDERDRFGKMWRYLGALTGLAVVIIMY</sequence>
<dbReference type="KEGG" id="eff:skT53_09140"/>
<name>A0A7I8DAE4_9BACL</name>
<dbReference type="NCBIfam" id="TIGR02833">
    <property type="entry name" value="spore_III_AB"/>
    <property type="match status" value="1"/>
</dbReference>